<sequence>MSGATAGRPRAAPPCPFPALSALPAVLAATVRRRYVMTPRTLIMLHHAGGSAAVFDRLAEALPDGIQPLPLELPGRGKRWREAPVTTIEDAVDDLLRAVAGQPEEIAIFGHSVGAYLGLCLAARLAETGGPRCSTLFASANAGPVSAELPCEGSPLLTTDEEIFAIAEKSGGTISPQIREHPVLRERTAALLRADFSLGDSFLRKRPATTVVSAELVVCCGTDDVFTDAQLDSWRHSTTGRTDITPRLPGDHFYLEQPAQAAALAETITRTLLGSADRTP</sequence>
<dbReference type="PANTHER" id="PTHR11487">
    <property type="entry name" value="THIOESTERASE"/>
    <property type="match status" value="1"/>
</dbReference>
<dbReference type="GO" id="GO:0008610">
    <property type="term" value="P:lipid biosynthetic process"/>
    <property type="evidence" value="ECO:0007669"/>
    <property type="project" value="TreeGrafter"/>
</dbReference>
<dbReference type="SUPFAM" id="SSF53474">
    <property type="entry name" value="alpha/beta-Hydrolases"/>
    <property type="match status" value="1"/>
</dbReference>
<dbReference type="EMBL" id="GG657754">
    <property type="protein sequence ID" value="EFL22525.1"/>
    <property type="molecule type" value="Genomic_DNA"/>
</dbReference>
<evidence type="ECO:0000313" key="3">
    <source>
        <dbReference type="EMBL" id="EFL22525.1"/>
    </source>
</evidence>
<organism evidence="3 4">
    <name type="scientific">Streptomyces himastatinicus ATCC 53653</name>
    <dbReference type="NCBI Taxonomy" id="457427"/>
    <lineage>
        <taxon>Bacteria</taxon>
        <taxon>Bacillati</taxon>
        <taxon>Actinomycetota</taxon>
        <taxon>Actinomycetes</taxon>
        <taxon>Kitasatosporales</taxon>
        <taxon>Streptomycetaceae</taxon>
        <taxon>Streptomyces</taxon>
        <taxon>Streptomyces violaceusniger group</taxon>
    </lineage>
</organism>
<proteinExistence type="inferred from homology"/>
<dbReference type="STRING" id="457427.SSOG_02237"/>
<dbReference type="PANTHER" id="PTHR11487:SF0">
    <property type="entry name" value="S-ACYL FATTY ACID SYNTHASE THIOESTERASE, MEDIUM CHAIN"/>
    <property type="match status" value="1"/>
</dbReference>
<evidence type="ECO:0000259" key="2">
    <source>
        <dbReference type="Pfam" id="PF00975"/>
    </source>
</evidence>
<protein>
    <submittedName>
        <fullName evidence="3">Thioesterase domain protein</fullName>
    </submittedName>
</protein>
<accession>D9W6J4</accession>
<dbReference type="InterPro" id="IPR001031">
    <property type="entry name" value="Thioesterase"/>
</dbReference>
<name>D9W6J4_9ACTN</name>
<reference evidence="3 4" key="1">
    <citation type="submission" date="2009-02" db="EMBL/GenBank/DDBJ databases">
        <title>Annotation of Streptomyces hygroscopicus strain ATCC 53653.</title>
        <authorList>
            <consortium name="The Broad Institute Genome Sequencing Platform"/>
            <consortium name="Broad Institute Microbial Sequencing Center"/>
            <person name="Fischbach M."/>
            <person name="Godfrey P."/>
            <person name="Ward D."/>
            <person name="Young S."/>
            <person name="Zeng Q."/>
            <person name="Koehrsen M."/>
            <person name="Alvarado L."/>
            <person name="Berlin A.M."/>
            <person name="Bochicchio J."/>
            <person name="Borenstein D."/>
            <person name="Chapman S.B."/>
            <person name="Chen Z."/>
            <person name="Engels R."/>
            <person name="Freedman E."/>
            <person name="Gellesch M."/>
            <person name="Goldberg J."/>
            <person name="Griggs A."/>
            <person name="Gujja S."/>
            <person name="Heilman E.R."/>
            <person name="Heiman D.I."/>
            <person name="Hepburn T.A."/>
            <person name="Howarth C."/>
            <person name="Jen D."/>
            <person name="Larson L."/>
            <person name="Lewis B."/>
            <person name="Mehta T."/>
            <person name="Park D."/>
            <person name="Pearson M."/>
            <person name="Richards J."/>
            <person name="Roberts A."/>
            <person name="Saif S."/>
            <person name="Shea T.D."/>
            <person name="Shenoy N."/>
            <person name="Sisk P."/>
            <person name="Stolte C."/>
            <person name="Sykes S.N."/>
            <person name="Thomson T."/>
            <person name="Walk T."/>
            <person name="White J."/>
            <person name="Yandava C."/>
            <person name="Straight P."/>
            <person name="Clardy J."/>
            <person name="Hung D."/>
            <person name="Kolter R."/>
            <person name="Mekalanos J."/>
            <person name="Walker S."/>
            <person name="Walsh C.T."/>
            <person name="Wieland-Brown L.C."/>
            <person name="Haas B."/>
            <person name="Nusbaum C."/>
            <person name="Birren B."/>
        </authorList>
    </citation>
    <scope>NUCLEOTIDE SEQUENCE [LARGE SCALE GENOMIC DNA]</scope>
    <source>
        <strain evidence="3 4">ATCC 53653</strain>
    </source>
</reference>
<feature type="domain" description="Thioesterase" evidence="2">
    <location>
        <begin position="40"/>
        <end position="270"/>
    </location>
</feature>
<dbReference type="Proteomes" id="UP000003963">
    <property type="component" value="Unassembled WGS sequence"/>
</dbReference>
<gene>
    <name evidence="3" type="ORF">SSOG_02237</name>
</gene>
<comment type="similarity">
    <text evidence="1">Belongs to the thioesterase family.</text>
</comment>
<evidence type="ECO:0000313" key="4">
    <source>
        <dbReference type="Proteomes" id="UP000003963"/>
    </source>
</evidence>
<evidence type="ECO:0000256" key="1">
    <source>
        <dbReference type="ARBA" id="ARBA00007169"/>
    </source>
</evidence>
<dbReference type="InterPro" id="IPR012223">
    <property type="entry name" value="TEII"/>
</dbReference>
<keyword evidence="4" id="KW-1185">Reference proteome</keyword>
<dbReference type="AlphaFoldDB" id="D9W6J4"/>
<dbReference type="Pfam" id="PF00975">
    <property type="entry name" value="Thioesterase"/>
    <property type="match status" value="1"/>
</dbReference>
<dbReference type="Gene3D" id="3.40.50.1820">
    <property type="entry name" value="alpha/beta hydrolase"/>
    <property type="match status" value="1"/>
</dbReference>
<dbReference type="InterPro" id="IPR029058">
    <property type="entry name" value="AB_hydrolase_fold"/>
</dbReference>
<dbReference type="HOGENOM" id="CLU_070456_1_1_11"/>